<dbReference type="InterPro" id="IPR018060">
    <property type="entry name" value="HTH_AraC"/>
</dbReference>
<dbReference type="SUPFAM" id="SSF51215">
    <property type="entry name" value="Regulatory protein AraC"/>
    <property type="match status" value="1"/>
</dbReference>
<keyword evidence="3" id="KW-0804">Transcription</keyword>
<gene>
    <name evidence="5" type="ORF">PGX00_16600</name>
</gene>
<protein>
    <submittedName>
        <fullName evidence="5">Helix-turn-helix transcriptional regulator</fullName>
    </submittedName>
</protein>
<keyword evidence="2" id="KW-0238">DNA-binding</keyword>
<dbReference type="SMART" id="SM00342">
    <property type="entry name" value="HTH_ARAC"/>
    <property type="match status" value="1"/>
</dbReference>
<dbReference type="InterPro" id="IPR009057">
    <property type="entry name" value="Homeodomain-like_sf"/>
</dbReference>
<dbReference type="Proteomes" id="UP001210678">
    <property type="component" value="Unassembled WGS sequence"/>
</dbReference>
<evidence type="ECO:0000259" key="4">
    <source>
        <dbReference type="PROSITE" id="PS01124"/>
    </source>
</evidence>
<dbReference type="PANTHER" id="PTHR43280">
    <property type="entry name" value="ARAC-FAMILY TRANSCRIPTIONAL REGULATOR"/>
    <property type="match status" value="1"/>
</dbReference>
<evidence type="ECO:0000313" key="6">
    <source>
        <dbReference type="Proteomes" id="UP001210678"/>
    </source>
</evidence>
<evidence type="ECO:0000313" key="5">
    <source>
        <dbReference type="EMBL" id="MDB1125172.1"/>
    </source>
</evidence>
<evidence type="ECO:0000256" key="2">
    <source>
        <dbReference type="ARBA" id="ARBA00023125"/>
    </source>
</evidence>
<dbReference type="SUPFAM" id="SSF46689">
    <property type="entry name" value="Homeodomain-like"/>
    <property type="match status" value="1"/>
</dbReference>
<dbReference type="PROSITE" id="PS01124">
    <property type="entry name" value="HTH_ARAC_FAMILY_2"/>
    <property type="match status" value="1"/>
</dbReference>
<dbReference type="PANTHER" id="PTHR43280:SF32">
    <property type="entry name" value="TRANSCRIPTIONAL REGULATORY PROTEIN"/>
    <property type="match status" value="1"/>
</dbReference>
<dbReference type="Gene3D" id="1.10.10.60">
    <property type="entry name" value="Homeodomain-like"/>
    <property type="match status" value="1"/>
</dbReference>
<dbReference type="Pfam" id="PF02311">
    <property type="entry name" value="AraC_binding"/>
    <property type="match status" value="1"/>
</dbReference>
<dbReference type="EMBL" id="JAQLOI010000003">
    <property type="protein sequence ID" value="MDB1125172.1"/>
    <property type="molecule type" value="Genomic_DNA"/>
</dbReference>
<evidence type="ECO:0000256" key="1">
    <source>
        <dbReference type="ARBA" id="ARBA00023015"/>
    </source>
</evidence>
<sequence length="287" mass="33332">MISNIQFDNDSYLLGITADSMKDLVSRRGTSELTKPHRVEFYALILVTEGNGYHYIDNKLYHCRPGTLLVLSPLQIHYFDSLFQWEGYVISFQDSEVFSVDNLSANYAITKAIRSVDIMDDLLDLVGREFNMLYEECHARQDLVSGSLQRNLLQSILYKIFFRNSYRKQEICRSKEFSCFQVFSDEVEKNYSLRHNVSDYTDDLRVSVKRLNTVCKKVKGMSAKQVIDARLILEAKRLIGYTSTPISEIAYSLGFNEPTNLAKFFKRHTDISPTEFRNMSKFFSDKK</sequence>
<keyword evidence="6" id="KW-1185">Reference proteome</keyword>
<name>A0ABT4YUA8_9VIBR</name>
<organism evidence="5 6">
    <name type="scientific">Vibrio algarum</name>
    <dbReference type="NCBI Taxonomy" id="3020714"/>
    <lineage>
        <taxon>Bacteria</taxon>
        <taxon>Pseudomonadati</taxon>
        <taxon>Pseudomonadota</taxon>
        <taxon>Gammaproteobacteria</taxon>
        <taxon>Vibrionales</taxon>
        <taxon>Vibrionaceae</taxon>
        <taxon>Vibrio</taxon>
    </lineage>
</organism>
<dbReference type="InterPro" id="IPR037923">
    <property type="entry name" value="HTH-like"/>
</dbReference>
<keyword evidence="1" id="KW-0805">Transcription regulation</keyword>
<proteinExistence type="predicted"/>
<accession>A0ABT4YUA8</accession>
<reference evidence="5 6" key="1">
    <citation type="submission" date="2023-01" db="EMBL/GenBank/DDBJ databases">
        <title>Vibrio sp. KJ40-1 sp.nov, isolated from marine algae.</title>
        <authorList>
            <person name="Butt M."/>
            <person name="Kim J.M.J."/>
            <person name="Jeon C.O.C."/>
        </authorList>
    </citation>
    <scope>NUCLEOTIDE SEQUENCE [LARGE SCALE GENOMIC DNA]</scope>
    <source>
        <strain evidence="5 6">KJ40-1</strain>
    </source>
</reference>
<dbReference type="RefSeq" id="WP_272138632.1">
    <property type="nucleotide sequence ID" value="NZ_JAQLOI010000003.1"/>
</dbReference>
<comment type="caution">
    <text evidence="5">The sequence shown here is derived from an EMBL/GenBank/DDBJ whole genome shotgun (WGS) entry which is preliminary data.</text>
</comment>
<evidence type="ECO:0000256" key="3">
    <source>
        <dbReference type="ARBA" id="ARBA00023163"/>
    </source>
</evidence>
<feature type="domain" description="HTH araC/xylS-type" evidence="4">
    <location>
        <begin position="181"/>
        <end position="279"/>
    </location>
</feature>
<dbReference type="InterPro" id="IPR003313">
    <property type="entry name" value="AraC-bd"/>
</dbReference>
<dbReference type="Pfam" id="PF12833">
    <property type="entry name" value="HTH_18"/>
    <property type="match status" value="1"/>
</dbReference>